<feature type="domain" description="VQ" evidence="5">
    <location>
        <begin position="17"/>
        <end position="41"/>
    </location>
</feature>
<accession>J3N720</accession>
<dbReference type="OMA" id="NMQDELP"/>
<sequence>MERYPRTPAVVITEPSPTRIYVTANPSTFKELVQRLTGQPTGEAVAQDGVAPATAAPPPAAPRRGSITMRRMATAVHDPPTFKAAAPRRPIIWTARPWLAGLASPTARSPSPSPSPYGPDGPCVLNKQGELPPSPPSVSTLAEEAMEDAAEEKDMQQSPPPLRAVRAREPKLLNLFPLTPLPTPRIFEKSQR</sequence>
<feature type="region of interest" description="Disordered" evidence="4">
    <location>
        <begin position="102"/>
        <end position="192"/>
    </location>
</feature>
<dbReference type="Pfam" id="PF05678">
    <property type="entry name" value="VQ"/>
    <property type="match status" value="1"/>
</dbReference>
<keyword evidence="2" id="KW-0597">Phosphoprotein</keyword>
<dbReference type="InterPro" id="IPR039611">
    <property type="entry name" value="VQ_4/11/13/19/31/33"/>
</dbReference>
<name>J3N720_ORYBR</name>
<evidence type="ECO:0000256" key="3">
    <source>
        <dbReference type="ARBA" id="ARBA00023242"/>
    </source>
</evidence>
<keyword evidence="3" id="KW-0539">Nucleus</keyword>
<dbReference type="AlphaFoldDB" id="J3N720"/>
<dbReference type="Gramene" id="OB11G16060.1">
    <property type="protein sequence ID" value="OB11G16060.1"/>
    <property type="gene ID" value="OB11G16060"/>
</dbReference>
<dbReference type="HOGENOM" id="CLU_1621572_0_0_1"/>
<protein>
    <recommendedName>
        <fullName evidence="5">VQ domain-containing protein</fullName>
    </recommendedName>
</protein>
<organism evidence="6">
    <name type="scientific">Oryza brachyantha</name>
    <name type="common">malo sina</name>
    <dbReference type="NCBI Taxonomy" id="4533"/>
    <lineage>
        <taxon>Eukaryota</taxon>
        <taxon>Viridiplantae</taxon>
        <taxon>Streptophyta</taxon>
        <taxon>Embryophyta</taxon>
        <taxon>Tracheophyta</taxon>
        <taxon>Spermatophyta</taxon>
        <taxon>Magnoliopsida</taxon>
        <taxon>Liliopsida</taxon>
        <taxon>Poales</taxon>
        <taxon>Poaceae</taxon>
        <taxon>BOP clade</taxon>
        <taxon>Oryzoideae</taxon>
        <taxon>Oryzeae</taxon>
        <taxon>Oryzinae</taxon>
        <taxon>Oryza</taxon>
    </lineage>
</organism>
<evidence type="ECO:0000256" key="2">
    <source>
        <dbReference type="ARBA" id="ARBA00022553"/>
    </source>
</evidence>
<dbReference type="Proteomes" id="UP000006038">
    <property type="component" value="Chromosome 11"/>
</dbReference>
<evidence type="ECO:0000256" key="4">
    <source>
        <dbReference type="SAM" id="MobiDB-lite"/>
    </source>
</evidence>
<keyword evidence="7" id="KW-1185">Reference proteome</keyword>
<proteinExistence type="predicted"/>
<dbReference type="PANTHER" id="PTHR33402">
    <property type="entry name" value="VQ MOTIF-CONTAINING PROTEIN 11-LIKE"/>
    <property type="match status" value="1"/>
</dbReference>
<dbReference type="GO" id="GO:0005634">
    <property type="term" value="C:nucleus"/>
    <property type="evidence" value="ECO:0007669"/>
    <property type="project" value="UniProtKB-SubCell"/>
</dbReference>
<reference evidence="6" key="2">
    <citation type="submission" date="2013-04" db="UniProtKB">
        <authorList>
            <consortium name="EnsemblPlants"/>
        </authorList>
    </citation>
    <scope>IDENTIFICATION</scope>
</reference>
<evidence type="ECO:0000313" key="7">
    <source>
        <dbReference type="Proteomes" id="UP000006038"/>
    </source>
</evidence>
<comment type="subcellular location">
    <subcellularLocation>
        <location evidence="1">Nucleus</location>
    </subcellularLocation>
</comment>
<evidence type="ECO:0000256" key="1">
    <source>
        <dbReference type="ARBA" id="ARBA00004123"/>
    </source>
</evidence>
<dbReference type="EnsemblPlants" id="OB11G16060.1">
    <property type="protein sequence ID" value="OB11G16060.1"/>
    <property type="gene ID" value="OB11G16060"/>
</dbReference>
<feature type="region of interest" description="Disordered" evidence="4">
    <location>
        <begin position="40"/>
        <end position="65"/>
    </location>
</feature>
<dbReference type="PANTHER" id="PTHR33402:SF19">
    <property type="entry name" value="VQ MOTIF-CONTAINING PROTEIN 11"/>
    <property type="match status" value="1"/>
</dbReference>
<evidence type="ECO:0000313" key="6">
    <source>
        <dbReference type="EnsemblPlants" id="OB11G16060.1"/>
    </source>
</evidence>
<dbReference type="InterPro" id="IPR008889">
    <property type="entry name" value="VQ"/>
</dbReference>
<evidence type="ECO:0000259" key="5">
    <source>
        <dbReference type="Pfam" id="PF05678"/>
    </source>
</evidence>
<reference evidence="6" key="1">
    <citation type="journal article" date="2013" name="Nat. Commun.">
        <title>Whole-genome sequencing of Oryza brachyantha reveals mechanisms underlying Oryza genome evolution.</title>
        <authorList>
            <person name="Chen J."/>
            <person name="Huang Q."/>
            <person name="Gao D."/>
            <person name="Wang J."/>
            <person name="Lang Y."/>
            <person name="Liu T."/>
            <person name="Li B."/>
            <person name="Bai Z."/>
            <person name="Luis Goicoechea J."/>
            <person name="Liang C."/>
            <person name="Chen C."/>
            <person name="Zhang W."/>
            <person name="Sun S."/>
            <person name="Liao Y."/>
            <person name="Zhang X."/>
            <person name="Yang L."/>
            <person name="Song C."/>
            <person name="Wang M."/>
            <person name="Shi J."/>
            <person name="Liu G."/>
            <person name="Liu J."/>
            <person name="Zhou H."/>
            <person name="Zhou W."/>
            <person name="Yu Q."/>
            <person name="An N."/>
            <person name="Chen Y."/>
            <person name="Cai Q."/>
            <person name="Wang B."/>
            <person name="Liu B."/>
            <person name="Min J."/>
            <person name="Huang Y."/>
            <person name="Wu H."/>
            <person name="Li Z."/>
            <person name="Zhang Y."/>
            <person name="Yin Y."/>
            <person name="Song W."/>
            <person name="Jiang J."/>
            <person name="Jackson S.A."/>
            <person name="Wing R.A."/>
            <person name="Wang J."/>
            <person name="Chen M."/>
        </authorList>
    </citation>
    <scope>NUCLEOTIDE SEQUENCE [LARGE SCALE GENOMIC DNA]</scope>
    <source>
        <strain evidence="6">cv. IRGC 101232</strain>
    </source>
</reference>